<organism evidence="9 10">
    <name type="scientific">Corynebacterium propinquum</name>
    <dbReference type="NCBI Taxonomy" id="43769"/>
    <lineage>
        <taxon>Bacteria</taxon>
        <taxon>Bacillati</taxon>
        <taxon>Actinomycetota</taxon>
        <taxon>Actinomycetes</taxon>
        <taxon>Mycobacteriales</taxon>
        <taxon>Corynebacteriaceae</taxon>
        <taxon>Corynebacterium</taxon>
    </lineage>
</organism>
<comment type="function">
    <text evidence="8">Nucleotidyltransferase involved in the post-translational modification of proteins. It can catalyze the addition of adenosine monophosphate (AMP) or uridine monophosphate (UMP) to a protein, resulting in modifications known as AMPylation and UMPylation.</text>
</comment>
<keyword evidence="3 8" id="KW-0548">Nucleotidyltransferase</keyword>
<dbReference type="InterPro" id="IPR003846">
    <property type="entry name" value="SelO"/>
</dbReference>
<dbReference type="EC" id="2.7.7.108" evidence="8"/>
<dbReference type="AlphaFoldDB" id="A0AAP4BTZ3"/>
<dbReference type="Pfam" id="PF02696">
    <property type="entry name" value="SelO"/>
    <property type="match status" value="1"/>
</dbReference>
<comment type="catalytic activity">
    <reaction evidence="8">
        <text>L-seryl-[protein] + UTP = O-(5'-uridylyl)-L-seryl-[protein] + diphosphate</text>
        <dbReference type="Rhea" id="RHEA:64604"/>
        <dbReference type="Rhea" id="RHEA-COMP:9863"/>
        <dbReference type="Rhea" id="RHEA-COMP:16635"/>
        <dbReference type="ChEBI" id="CHEBI:29999"/>
        <dbReference type="ChEBI" id="CHEBI:33019"/>
        <dbReference type="ChEBI" id="CHEBI:46398"/>
        <dbReference type="ChEBI" id="CHEBI:156051"/>
    </reaction>
</comment>
<dbReference type="EMBL" id="JASNVP010000002">
    <property type="protein sequence ID" value="MDK4325264.1"/>
    <property type="molecule type" value="Genomic_DNA"/>
</dbReference>
<dbReference type="GO" id="GO:0000287">
    <property type="term" value="F:magnesium ion binding"/>
    <property type="evidence" value="ECO:0007669"/>
    <property type="project" value="UniProtKB-UniRule"/>
</dbReference>
<feature type="binding site" evidence="8">
    <location>
        <position position="108"/>
    </location>
    <ligand>
        <name>ATP</name>
        <dbReference type="ChEBI" id="CHEBI:30616"/>
    </ligand>
</feature>
<comment type="catalytic activity">
    <reaction evidence="8">
        <text>L-threonyl-[protein] + ATP = 3-O-(5'-adenylyl)-L-threonyl-[protein] + diphosphate</text>
        <dbReference type="Rhea" id="RHEA:54292"/>
        <dbReference type="Rhea" id="RHEA-COMP:11060"/>
        <dbReference type="Rhea" id="RHEA-COMP:13847"/>
        <dbReference type="ChEBI" id="CHEBI:30013"/>
        <dbReference type="ChEBI" id="CHEBI:30616"/>
        <dbReference type="ChEBI" id="CHEBI:33019"/>
        <dbReference type="ChEBI" id="CHEBI:138113"/>
        <dbReference type="EC" id="2.7.7.108"/>
    </reaction>
</comment>
<feature type="binding site" evidence="8">
    <location>
        <position position="253"/>
    </location>
    <ligand>
        <name>ATP</name>
        <dbReference type="ChEBI" id="CHEBI:30616"/>
    </ligand>
</feature>
<dbReference type="GO" id="GO:0005524">
    <property type="term" value="F:ATP binding"/>
    <property type="evidence" value="ECO:0007669"/>
    <property type="project" value="UniProtKB-UniRule"/>
</dbReference>
<dbReference type="Proteomes" id="UP001226160">
    <property type="component" value="Unassembled WGS sequence"/>
</dbReference>
<evidence type="ECO:0000256" key="2">
    <source>
        <dbReference type="ARBA" id="ARBA00022679"/>
    </source>
</evidence>
<gene>
    <name evidence="8" type="primary">ydiU</name>
    <name evidence="8" type="synonym">selO</name>
    <name evidence="9" type="ORF">QPX54_01860</name>
</gene>
<evidence type="ECO:0000256" key="3">
    <source>
        <dbReference type="ARBA" id="ARBA00022695"/>
    </source>
</evidence>
<evidence type="ECO:0000256" key="1">
    <source>
        <dbReference type="ARBA" id="ARBA00009747"/>
    </source>
</evidence>
<dbReference type="HAMAP" id="MF_00692">
    <property type="entry name" value="SelO"/>
    <property type="match status" value="1"/>
</dbReference>
<protein>
    <recommendedName>
        <fullName evidence="8">Protein nucleotidyltransferase YdiU</fullName>
        <ecNumber evidence="8">2.7.7.-</ecNumber>
    </recommendedName>
    <alternativeName>
        <fullName evidence="8">Protein adenylyltransferase YdiU</fullName>
        <ecNumber evidence="8">2.7.7.108</ecNumber>
    </alternativeName>
    <alternativeName>
        <fullName evidence="8">Protein uridylyltransferase YdiU</fullName>
        <ecNumber evidence="8">2.7.7.-</ecNumber>
    </alternativeName>
</protein>
<feature type="binding site" evidence="8">
    <location>
        <position position="120"/>
    </location>
    <ligand>
        <name>ATP</name>
        <dbReference type="ChEBI" id="CHEBI:30616"/>
    </ligand>
</feature>
<sequence length="497" mass="55131">MPHLHHEFADHLPELCRDWQAAETPEPQLLCLNEQLARDLGLDPEWLRSPEGVGFLCGTTLPKGARPVAMGYAGHQFGQLSPRLGDGRALLLGEIKDTQGNLRDIHVKGSGPTKFSRGGDGWGALGPMLREFLISEAMHALGVPTTRALAVITTGRKIARERVVPAALVVRVASSHIRIGSFQYAQLIGGEKLTRTLAEYTRTRHYPDAADARGVFTCALDAQLSTVAQWMRLGFIHGVMNTDNTTLSGETIDYGPCAFLDEYDEHTVFSSIDHGGRYRYRNQPHIIGWNFARLAEAMLPTFHDDPEQAVDFAQATMDGFPDRWRTAQSTHRCRAIGVAYTENNTTLADDFYRLVDKARPDLTTVHRALVAAAETNTHITADPSRHAQDLHKQDPRQQQAVLDLTRHLGATEQAHEWIAAWLQHGPDSAALAQLHPVVIPRNHLVEKALRAATDGDMARFEELLAAVTDPFNDKHPEEFRTPAPVEFSESYQTFCGT</sequence>
<dbReference type="RefSeq" id="WP_284589470.1">
    <property type="nucleotide sequence ID" value="NZ_JASNVP010000002.1"/>
</dbReference>
<feature type="binding site" evidence="8">
    <location>
        <position position="87"/>
    </location>
    <ligand>
        <name>ATP</name>
        <dbReference type="ChEBI" id="CHEBI:30616"/>
    </ligand>
</feature>
<keyword evidence="4 8" id="KW-0479">Metal-binding</keyword>
<keyword evidence="5 8" id="KW-0547">Nucleotide-binding</keyword>
<reference evidence="9" key="1">
    <citation type="submission" date="2023-05" db="EMBL/GenBank/DDBJ databases">
        <title>Metabolic capabilities are highly conserved among human nasal-associated Corynebacterium species in pangenomic analyses.</title>
        <authorList>
            <person name="Tran T.H."/>
            <person name="Roberts A.Q."/>
            <person name="Escapa I.F."/>
            <person name="Gao W."/>
            <person name="Conlan S."/>
            <person name="Kong H."/>
            <person name="Segre J.A."/>
            <person name="Kelly M.S."/>
            <person name="Lemon K.P."/>
        </authorList>
    </citation>
    <scope>NUCLEOTIDE SEQUENCE</scope>
    <source>
        <strain evidence="9">KPL2654</strain>
    </source>
</reference>
<keyword evidence="6 8" id="KW-0067">ATP-binding</keyword>
<keyword evidence="7 8" id="KW-0460">Magnesium</keyword>
<dbReference type="PANTHER" id="PTHR32057">
    <property type="entry name" value="PROTEIN ADENYLYLTRANSFERASE SELO, MITOCHONDRIAL"/>
    <property type="match status" value="1"/>
</dbReference>
<evidence type="ECO:0000313" key="10">
    <source>
        <dbReference type="Proteomes" id="UP001226160"/>
    </source>
</evidence>
<keyword evidence="2 8" id="KW-0808">Transferase</keyword>
<feature type="binding site" evidence="8">
    <location>
        <position position="121"/>
    </location>
    <ligand>
        <name>ATP</name>
        <dbReference type="ChEBI" id="CHEBI:30616"/>
    </ligand>
</feature>
<dbReference type="EC" id="2.7.7.-" evidence="8"/>
<evidence type="ECO:0000256" key="8">
    <source>
        <dbReference type="HAMAP-Rule" id="MF_00692"/>
    </source>
</evidence>
<feature type="binding site" evidence="8">
    <location>
        <position position="178"/>
    </location>
    <ligand>
        <name>ATP</name>
        <dbReference type="ChEBI" id="CHEBI:30616"/>
    </ligand>
</feature>
<comment type="similarity">
    <text evidence="1 8">Belongs to the SELO family.</text>
</comment>
<feature type="binding site" evidence="8">
    <location>
        <position position="171"/>
    </location>
    <ligand>
        <name>ATP</name>
        <dbReference type="ChEBI" id="CHEBI:30616"/>
    </ligand>
</feature>
<evidence type="ECO:0000256" key="7">
    <source>
        <dbReference type="ARBA" id="ARBA00022842"/>
    </source>
</evidence>
<dbReference type="GO" id="GO:0070733">
    <property type="term" value="F:AMPylase activity"/>
    <property type="evidence" value="ECO:0007669"/>
    <property type="project" value="UniProtKB-EC"/>
</dbReference>
<dbReference type="PANTHER" id="PTHR32057:SF14">
    <property type="entry name" value="PROTEIN ADENYLYLTRANSFERASE SELO, MITOCHONDRIAL"/>
    <property type="match status" value="1"/>
</dbReference>
<feature type="binding site" evidence="8">
    <location>
        <position position="253"/>
    </location>
    <ligand>
        <name>Mg(2+)</name>
        <dbReference type="ChEBI" id="CHEBI:18420"/>
    </ligand>
</feature>
<feature type="binding site" evidence="8">
    <location>
        <position position="85"/>
    </location>
    <ligand>
        <name>ATP</name>
        <dbReference type="ChEBI" id="CHEBI:30616"/>
    </ligand>
</feature>
<proteinExistence type="inferred from homology"/>
<comment type="catalytic activity">
    <reaction evidence="8">
        <text>L-seryl-[protein] + ATP = 3-O-(5'-adenylyl)-L-seryl-[protein] + diphosphate</text>
        <dbReference type="Rhea" id="RHEA:58120"/>
        <dbReference type="Rhea" id="RHEA-COMP:9863"/>
        <dbReference type="Rhea" id="RHEA-COMP:15073"/>
        <dbReference type="ChEBI" id="CHEBI:29999"/>
        <dbReference type="ChEBI" id="CHEBI:30616"/>
        <dbReference type="ChEBI" id="CHEBI:33019"/>
        <dbReference type="ChEBI" id="CHEBI:142516"/>
        <dbReference type="EC" id="2.7.7.108"/>
    </reaction>
</comment>
<accession>A0AAP4BTZ3</accession>
<evidence type="ECO:0000256" key="4">
    <source>
        <dbReference type="ARBA" id="ARBA00022723"/>
    </source>
</evidence>
<comment type="catalytic activity">
    <reaction evidence="8">
        <text>L-tyrosyl-[protein] + UTP = O-(5'-uridylyl)-L-tyrosyl-[protein] + diphosphate</text>
        <dbReference type="Rhea" id="RHEA:83887"/>
        <dbReference type="Rhea" id="RHEA-COMP:10136"/>
        <dbReference type="Rhea" id="RHEA-COMP:20238"/>
        <dbReference type="ChEBI" id="CHEBI:33019"/>
        <dbReference type="ChEBI" id="CHEBI:46398"/>
        <dbReference type="ChEBI" id="CHEBI:46858"/>
        <dbReference type="ChEBI" id="CHEBI:90602"/>
    </reaction>
</comment>
<keyword evidence="8" id="KW-0464">Manganese</keyword>
<evidence type="ECO:0000256" key="5">
    <source>
        <dbReference type="ARBA" id="ARBA00022741"/>
    </source>
</evidence>
<comment type="cofactor">
    <cofactor evidence="8">
        <name>Mg(2+)</name>
        <dbReference type="ChEBI" id="CHEBI:18420"/>
    </cofactor>
    <cofactor evidence="8">
        <name>Mn(2+)</name>
        <dbReference type="ChEBI" id="CHEBI:29035"/>
    </cofactor>
</comment>
<evidence type="ECO:0000313" key="9">
    <source>
        <dbReference type="EMBL" id="MDK4325264.1"/>
    </source>
</evidence>
<comment type="catalytic activity">
    <reaction evidence="8">
        <text>L-tyrosyl-[protein] + ATP = O-(5'-adenylyl)-L-tyrosyl-[protein] + diphosphate</text>
        <dbReference type="Rhea" id="RHEA:54288"/>
        <dbReference type="Rhea" id="RHEA-COMP:10136"/>
        <dbReference type="Rhea" id="RHEA-COMP:13846"/>
        <dbReference type="ChEBI" id="CHEBI:30616"/>
        <dbReference type="ChEBI" id="CHEBI:33019"/>
        <dbReference type="ChEBI" id="CHEBI:46858"/>
        <dbReference type="ChEBI" id="CHEBI:83624"/>
        <dbReference type="EC" id="2.7.7.108"/>
    </reaction>
</comment>
<dbReference type="GO" id="GO:0030145">
    <property type="term" value="F:manganese ion binding"/>
    <property type="evidence" value="ECO:0007669"/>
    <property type="project" value="UniProtKB-UniRule"/>
</dbReference>
<name>A0AAP4BTZ3_9CORY</name>
<feature type="active site" description="Proton acceptor" evidence="8">
    <location>
        <position position="243"/>
    </location>
</feature>
<feature type="binding site" evidence="8">
    <location>
        <position position="88"/>
    </location>
    <ligand>
        <name>ATP</name>
        <dbReference type="ChEBI" id="CHEBI:30616"/>
    </ligand>
</feature>
<feature type="binding site" evidence="8">
    <location>
        <position position="244"/>
    </location>
    <ligand>
        <name>Mg(2+)</name>
        <dbReference type="ChEBI" id="CHEBI:18420"/>
    </ligand>
</feature>
<comment type="catalytic activity">
    <reaction evidence="8">
        <text>L-histidyl-[protein] + UTP = N(tele)-(5'-uridylyl)-L-histidyl-[protein] + diphosphate</text>
        <dbReference type="Rhea" id="RHEA:83891"/>
        <dbReference type="Rhea" id="RHEA-COMP:9745"/>
        <dbReference type="Rhea" id="RHEA-COMP:20239"/>
        <dbReference type="ChEBI" id="CHEBI:29979"/>
        <dbReference type="ChEBI" id="CHEBI:33019"/>
        <dbReference type="ChEBI" id="CHEBI:46398"/>
        <dbReference type="ChEBI" id="CHEBI:233474"/>
    </reaction>
</comment>
<comment type="caution">
    <text evidence="9">The sequence shown here is derived from an EMBL/GenBank/DDBJ whole genome shotgun (WGS) entry which is preliminary data.</text>
</comment>
<evidence type="ECO:0000256" key="6">
    <source>
        <dbReference type="ARBA" id="ARBA00022840"/>
    </source>
</evidence>